<dbReference type="EMBL" id="NCKV01004745">
    <property type="protein sequence ID" value="RWS24540.1"/>
    <property type="molecule type" value="Genomic_DNA"/>
</dbReference>
<dbReference type="VEuPathDB" id="VectorBase:LDEU007500"/>
<dbReference type="PANTHER" id="PTHR22922:SF19">
    <property type="entry name" value="CAPRIN HOMOLOG"/>
    <property type="match status" value="1"/>
</dbReference>
<organism evidence="5 6">
    <name type="scientific">Leptotrombidium deliense</name>
    <dbReference type="NCBI Taxonomy" id="299467"/>
    <lineage>
        <taxon>Eukaryota</taxon>
        <taxon>Metazoa</taxon>
        <taxon>Ecdysozoa</taxon>
        <taxon>Arthropoda</taxon>
        <taxon>Chelicerata</taxon>
        <taxon>Arachnida</taxon>
        <taxon>Acari</taxon>
        <taxon>Acariformes</taxon>
        <taxon>Trombidiformes</taxon>
        <taxon>Prostigmata</taxon>
        <taxon>Anystina</taxon>
        <taxon>Parasitengona</taxon>
        <taxon>Trombiculoidea</taxon>
        <taxon>Trombiculidae</taxon>
        <taxon>Leptotrombidium</taxon>
    </lineage>
</organism>
<dbReference type="InterPro" id="IPR028816">
    <property type="entry name" value="Caprin"/>
</dbReference>
<dbReference type="GO" id="GO:0003723">
    <property type="term" value="F:RNA binding"/>
    <property type="evidence" value="ECO:0007669"/>
    <property type="project" value="TreeGrafter"/>
</dbReference>
<dbReference type="STRING" id="299467.A0A443SAN0"/>
<keyword evidence="2" id="KW-0175">Coiled coil</keyword>
<feature type="domain" description="Caprin-1 dimerization" evidence="4">
    <location>
        <begin position="98"/>
        <end position="215"/>
    </location>
</feature>
<protein>
    <submittedName>
        <fullName evidence="5">Caprin-like protein</fullName>
    </submittedName>
</protein>
<comment type="similarity">
    <text evidence="1">Belongs to the caprin family.</text>
</comment>
<feature type="region of interest" description="Disordered" evidence="3">
    <location>
        <begin position="439"/>
        <end position="558"/>
    </location>
</feature>
<dbReference type="Pfam" id="PF18293">
    <property type="entry name" value="Caprin-1_dimer"/>
    <property type="match status" value="1"/>
</dbReference>
<evidence type="ECO:0000313" key="6">
    <source>
        <dbReference type="Proteomes" id="UP000288716"/>
    </source>
</evidence>
<dbReference type="Proteomes" id="UP000288716">
    <property type="component" value="Unassembled WGS sequence"/>
</dbReference>
<proteinExistence type="inferred from homology"/>
<feature type="coiled-coil region" evidence="2">
    <location>
        <begin position="24"/>
        <end position="51"/>
    </location>
</feature>
<dbReference type="InterPro" id="IPR041637">
    <property type="entry name" value="Caprin-1_dimer"/>
</dbReference>
<keyword evidence="6" id="KW-1185">Reference proteome</keyword>
<evidence type="ECO:0000259" key="4">
    <source>
        <dbReference type="Pfam" id="PF18293"/>
    </source>
</evidence>
<feature type="compositionally biased region" description="Gly residues" evidence="3">
    <location>
        <begin position="468"/>
        <end position="478"/>
    </location>
</feature>
<feature type="coiled-coil region" evidence="2">
    <location>
        <begin position="90"/>
        <end position="119"/>
    </location>
</feature>
<feature type="compositionally biased region" description="Polar residues" evidence="3">
    <location>
        <begin position="445"/>
        <end position="466"/>
    </location>
</feature>
<accession>A0A443SAN0</accession>
<comment type="caution">
    <text evidence="5">The sequence shown here is derived from an EMBL/GenBank/DDBJ whole genome shotgun (WGS) entry which is preliminary data.</text>
</comment>
<evidence type="ECO:0000256" key="2">
    <source>
        <dbReference type="SAM" id="Coils"/>
    </source>
</evidence>
<dbReference type="GO" id="GO:0005737">
    <property type="term" value="C:cytoplasm"/>
    <property type="evidence" value="ECO:0007669"/>
    <property type="project" value="TreeGrafter"/>
</dbReference>
<evidence type="ECO:0000313" key="5">
    <source>
        <dbReference type="EMBL" id="RWS24540.1"/>
    </source>
</evidence>
<gene>
    <name evidence="5" type="ORF">B4U80_07733</name>
</gene>
<name>A0A443SAN0_9ACAR</name>
<dbReference type="OrthoDB" id="10062814at2759"/>
<evidence type="ECO:0000256" key="1">
    <source>
        <dbReference type="ARBA" id="ARBA00007950"/>
    </source>
</evidence>
<feature type="compositionally biased region" description="Low complexity" evidence="3">
    <location>
        <begin position="498"/>
        <end position="520"/>
    </location>
</feature>
<dbReference type="AlphaFoldDB" id="A0A443SAN0"/>
<reference evidence="5 6" key="1">
    <citation type="journal article" date="2018" name="Gigascience">
        <title>Genomes of trombidid mites reveal novel predicted allergens and laterally-transferred genes associated with secondary metabolism.</title>
        <authorList>
            <person name="Dong X."/>
            <person name="Chaisiri K."/>
            <person name="Xia D."/>
            <person name="Armstrong S.D."/>
            <person name="Fang Y."/>
            <person name="Donnelly M.J."/>
            <person name="Kadowaki T."/>
            <person name="McGarry J.W."/>
            <person name="Darby A.C."/>
            <person name="Makepeace B.L."/>
        </authorList>
    </citation>
    <scope>NUCLEOTIDE SEQUENCE [LARGE SCALE GENOMIC DNA]</scope>
    <source>
        <strain evidence="5">UoL-UT</strain>
    </source>
</reference>
<feature type="compositionally biased region" description="Polar residues" evidence="3">
    <location>
        <begin position="547"/>
        <end position="558"/>
    </location>
</feature>
<sequence length="558" mass="61730">MPSVFAKVEKQNSVESNDPLKQVQNLVEKKIRNLEKRKGKLEQLKEEQQSGKTLHDDQKKAVKRFDEVIEMLDFFKEFNKNVCSIFTEHSKLVKKNLKKEQLERQQQEAERLKTVLMFQDLLNAFGTDETKNDFRNGTNGAIVLSEEKLDQLDELYKLVQADRSRVEEPFDKQLESAGERWIALVEGKNREAVKGTTFKELKELLMSISVCGYFDKSSTNELNEDKVGDPTLEKTCEVSMTDFVTSNRLNGELEQESDKYNAVAGAKSAVGTMNTLLGQTGDNPGYNFLQESRIMDPAVVAIAPIPGGYGNQFTSSAMTMQTAEALATQMASIPITSASSTQKPATTYDPVNSHQPIPTQTFTNQNFAAMMGTAYIPAATLASTSMALGLPVQHIPVQSISPHHTTPSPDMIAVQDPNQQLMQQHITNYQDSSYQQNYHMEGRNDNTSQENTTCDDNSGYTQNHQQGGYRGRSRGGNRGNYRNASNINGHSRGGKPQNRGGYQGSYSNNYNSNTNGPYYGNDKRGGSNPKGMQSNRAGGRSAGGTGLNRNASGNFGNK</sequence>
<evidence type="ECO:0000256" key="3">
    <source>
        <dbReference type="SAM" id="MobiDB-lite"/>
    </source>
</evidence>
<dbReference type="PANTHER" id="PTHR22922">
    <property type="entry name" value="GPI-ANCHORED PROTEIN P137"/>
    <property type="match status" value="1"/>
</dbReference>